<feature type="region of interest" description="Disordered" evidence="1">
    <location>
        <begin position="137"/>
        <end position="164"/>
    </location>
</feature>
<dbReference type="RefSeq" id="WP_011700616.1">
    <property type="nucleotide sequence ID" value="NC_008554.1"/>
</dbReference>
<dbReference type="OrthoDB" id="9802846at2"/>
<dbReference type="InterPro" id="IPR007048">
    <property type="entry name" value="IraD/Gp25-like"/>
</dbReference>
<evidence type="ECO:0000313" key="3">
    <source>
        <dbReference type="EMBL" id="ABK19500.1"/>
    </source>
</evidence>
<keyword evidence="4" id="KW-1185">Reference proteome</keyword>
<reference evidence="3 4" key="1">
    <citation type="submission" date="2006-10" db="EMBL/GenBank/DDBJ databases">
        <title>Complete sequence of Syntrophobacter fumaroxidans MPOB.</title>
        <authorList>
            <consortium name="US DOE Joint Genome Institute"/>
            <person name="Copeland A."/>
            <person name="Lucas S."/>
            <person name="Lapidus A."/>
            <person name="Barry K."/>
            <person name="Detter J.C."/>
            <person name="Glavina del Rio T."/>
            <person name="Hammon N."/>
            <person name="Israni S."/>
            <person name="Pitluck S."/>
            <person name="Goltsman E.G."/>
            <person name="Martinez M."/>
            <person name="Schmutz J."/>
            <person name="Larimer F."/>
            <person name="Land M."/>
            <person name="Hauser L."/>
            <person name="Kyrpides N."/>
            <person name="Kim E."/>
            <person name="Boone D.R."/>
            <person name="Brockman F."/>
            <person name="Culley D."/>
            <person name="Ferry J."/>
            <person name="Gunsalus R."/>
            <person name="McInerney M.J."/>
            <person name="Morrison M."/>
            <person name="Plugge C."/>
            <person name="Rohlin L."/>
            <person name="Scholten J."/>
            <person name="Sieber J."/>
            <person name="Stams A.J.M."/>
            <person name="Worm P."/>
            <person name="Henstra A.M."/>
            <person name="Richardson P."/>
        </authorList>
    </citation>
    <scope>NUCLEOTIDE SEQUENCE [LARGE SCALE GENOMIC DNA]</scope>
    <source>
        <strain evidence="4">DSM 10017 / MPOB</strain>
    </source>
</reference>
<sequence length="311" mass="35159">MSFDFLGKGLRYPFRFQSVSGGTQISTATSREHEHIRESILQILGTRIGERFMNPEFGSRLKDLVFEQNDEVLKGLLRHYVIDAIKRWEKRVIITEVRFDDRPLNIDGNLLLVHIAYRVIQSQVDGNLVYPFYREDPNNPAPSYPQPEIPPEPEPDPEPPPVRSVRLSPDVRSLFNLLWFDAAEMSPDPADSLIWPAGEYEVAYIEGAFQDRNGKWIVSDPGDNHGHYLTFEGAPETEAPQAEHGLYLAASGLGFDTQSQAEDNAAGTVHRITTSEPGRIGLFYFEGKKESHYLNNTSGQPNPVWQLRGPL</sequence>
<dbReference type="InParanoid" id="A0LPZ8"/>
<accession>A0LPZ8</accession>
<gene>
    <name evidence="3" type="ordered locus">Sfum_3831</name>
</gene>
<dbReference type="Pfam" id="PF04965">
    <property type="entry name" value="GPW_gp25"/>
    <property type="match status" value="1"/>
</dbReference>
<evidence type="ECO:0000313" key="4">
    <source>
        <dbReference type="Proteomes" id="UP000001784"/>
    </source>
</evidence>
<dbReference type="STRING" id="335543.Sfum_3831"/>
<dbReference type="KEGG" id="sfu:Sfum_3831"/>
<dbReference type="AlphaFoldDB" id="A0LPZ8"/>
<dbReference type="Gene3D" id="3.10.450.40">
    <property type="match status" value="1"/>
</dbReference>
<evidence type="ECO:0000259" key="2">
    <source>
        <dbReference type="Pfam" id="PF04965"/>
    </source>
</evidence>
<protein>
    <submittedName>
        <fullName evidence="3">GPW/gp25 family protein</fullName>
    </submittedName>
</protein>
<evidence type="ECO:0000256" key="1">
    <source>
        <dbReference type="SAM" id="MobiDB-lite"/>
    </source>
</evidence>
<dbReference type="HOGENOM" id="CLU_911411_0_0_7"/>
<feature type="domain" description="IraD/Gp25-like" evidence="2">
    <location>
        <begin position="31"/>
        <end position="122"/>
    </location>
</feature>
<organism evidence="3 4">
    <name type="scientific">Syntrophobacter fumaroxidans (strain DSM 10017 / MPOB)</name>
    <dbReference type="NCBI Taxonomy" id="335543"/>
    <lineage>
        <taxon>Bacteria</taxon>
        <taxon>Pseudomonadati</taxon>
        <taxon>Thermodesulfobacteriota</taxon>
        <taxon>Syntrophobacteria</taxon>
        <taxon>Syntrophobacterales</taxon>
        <taxon>Syntrophobacteraceae</taxon>
        <taxon>Syntrophobacter</taxon>
    </lineage>
</organism>
<dbReference type="SUPFAM" id="SSF160719">
    <property type="entry name" value="gpW/gp25-like"/>
    <property type="match status" value="1"/>
</dbReference>
<dbReference type="EMBL" id="CP000478">
    <property type="protein sequence ID" value="ABK19500.1"/>
    <property type="molecule type" value="Genomic_DNA"/>
</dbReference>
<dbReference type="eggNOG" id="COG3628">
    <property type="taxonomic scope" value="Bacteria"/>
</dbReference>
<name>A0LPZ8_SYNFM</name>
<dbReference type="Proteomes" id="UP000001784">
    <property type="component" value="Chromosome"/>
</dbReference>
<proteinExistence type="predicted"/>
<feature type="compositionally biased region" description="Pro residues" evidence="1">
    <location>
        <begin position="139"/>
        <end position="150"/>
    </location>
</feature>